<dbReference type="InterPro" id="IPR012337">
    <property type="entry name" value="RNaseH-like_sf"/>
</dbReference>
<name>A0A8X6XTU1_9ARAC</name>
<dbReference type="Gene3D" id="3.30.420.10">
    <property type="entry name" value="Ribonuclease H-like superfamily/Ribonuclease H"/>
    <property type="match status" value="1"/>
</dbReference>
<dbReference type="GO" id="GO:0015074">
    <property type="term" value="P:DNA integration"/>
    <property type="evidence" value="ECO:0007669"/>
    <property type="project" value="InterPro"/>
</dbReference>
<dbReference type="InterPro" id="IPR050951">
    <property type="entry name" value="Retrovirus_Pol_polyprotein"/>
</dbReference>
<gene>
    <name evidence="2" type="primary">X975_19749</name>
    <name evidence="2" type="ORF">TNIN_64221</name>
</gene>
<dbReference type="FunFam" id="3.30.420.10:FF:000032">
    <property type="entry name" value="Retrovirus-related Pol polyprotein from transposon 297-like Protein"/>
    <property type="match status" value="1"/>
</dbReference>
<dbReference type="SUPFAM" id="SSF53098">
    <property type="entry name" value="Ribonuclease H-like"/>
    <property type="match status" value="1"/>
</dbReference>
<evidence type="ECO:0000259" key="1">
    <source>
        <dbReference type="PROSITE" id="PS50994"/>
    </source>
</evidence>
<accession>A0A8X6XTU1</accession>
<dbReference type="Pfam" id="PF00665">
    <property type="entry name" value="rve"/>
    <property type="match status" value="1"/>
</dbReference>
<dbReference type="InterPro" id="IPR001584">
    <property type="entry name" value="Integrase_cat-core"/>
</dbReference>
<sequence length="619" mass="70458">MKDRDIVLFLTLFERQAKRVSIEKRHWVSALMPSEINQLMAREAEEIFVDYDYIKGLLLKCFKLSAEIFRQKFVKHQRNPAQSWRDFVFKITSYFEEWLGGLGVNDFEGLKNLMITDKLKRHVPGDIREQFVDNWVKSIVPGDLADKLNEYESVRANVKGAHSNDTRYRPTFNKFVSDNKGARHLAQECPKNTRKTPPRNARSNIITAKGIELESTKEVVTARVSIPVSVPINTRNGIDDLQHGKHGSVPIMCTVSKKLVNDMLISATAYEILLENVQLFDFENQRDFEGTKDRDIQLEREEKLSAIALGQEVDTSETNTAKSFVKLQRMDESLGSVWSQAENRQNAYIIDDGVLVHTESICSENVKQVVLPTCKREEVMRVAHEIPLTGHLERGHKYIICAVDICTRWAEAVPVRNIMAKTTCEVLMRIITQTGFPKIICTDQGTNFNAELTEAFKDVLGIAPRFTTPGHPESMGAVERWNRTLKEMLNKNIQENENNWDSHLLYLMFAYRGVPHSTTSVSPYQLVYGRLPNGPLKLLKEVWTGGKGIPTGSSKSIEEYLRDLTEKLKQAHNLARGNSDKAQAKYASRYNLRSTEKHLAVGDQVLVLIPSSSHNLLKK</sequence>
<evidence type="ECO:0000313" key="3">
    <source>
        <dbReference type="Proteomes" id="UP000886998"/>
    </source>
</evidence>
<feature type="domain" description="Integrase catalytic" evidence="1">
    <location>
        <begin position="368"/>
        <end position="531"/>
    </location>
</feature>
<dbReference type="GO" id="GO:0003676">
    <property type="term" value="F:nucleic acid binding"/>
    <property type="evidence" value="ECO:0007669"/>
    <property type="project" value="InterPro"/>
</dbReference>
<dbReference type="InterPro" id="IPR036397">
    <property type="entry name" value="RNaseH_sf"/>
</dbReference>
<protein>
    <submittedName>
        <fullName evidence="2">Retrovirus-related Pol polyprotein from transposon opus</fullName>
    </submittedName>
</protein>
<dbReference type="AlphaFoldDB" id="A0A8X6XTU1"/>
<evidence type="ECO:0000313" key="2">
    <source>
        <dbReference type="EMBL" id="GFY60112.1"/>
    </source>
</evidence>
<dbReference type="EMBL" id="BMAV01012980">
    <property type="protein sequence ID" value="GFY60112.1"/>
    <property type="molecule type" value="Genomic_DNA"/>
</dbReference>
<dbReference type="PANTHER" id="PTHR37984">
    <property type="entry name" value="PROTEIN CBG26694"/>
    <property type="match status" value="1"/>
</dbReference>
<dbReference type="SUPFAM" id="SSF47353">
    <property type="entry name" value="Retrovirus capsid dimerization domain-like"/>
    <property type="match status" value="1"/>
</dbReference>
<dbReference type="PROSITE" id="PS50994">
    <property type="entry name" value="INTEGRASE"/>
    <property type="match status" value="1"/>
</dbReference>
<dbReference type="OrthoDB" id="6427415at2759"/>
<proteinExistence type="predicted"/>
<comment type="caution">
    <text evidence="2">The sequence shown here is derived from an EMBL/GenBank/DDBJ whole genome shotgun (WGS) entry which is preliminary data.</text>
</comment>
<organism evidence="2 3">
    <name type="scientific">Trichonephila inaurata madagascariensis</name>
    <dbReference type="NCBI Taxonomy" id="2747483"/>
    <lineage>
        <taxon>Eukaryota</taxon>
        <taxon>Metazoa</taxon>
        <taxon>Ecdysozoa</taxon>
        <taxon>Arthropoda</taxon>
        <taxon>Chelicerata</taxon>
        <taxon>Arachnida</taxon>
        <taxon>Araneae</taxon>
        <taxon>Araneomorphae</taxon>
        <taxon>Entelegynae</taxon>
        <taxon>Araneoidea</taxon>
        <taxon>Nephilidae</taxon>
        <taxon>Trichonephila</taxon>
        <taxon>Trichonephila inaurata</taxon>
    </lineage>
</organism>
<dbReference type="Proteomes" id="UP000886998">
    <property type="component" value="Unassembled WGS sequence"/>
</dbReference>
<dbReference type="PANTHER" id="PTHR37984:SF15">
    <property type="entry name" value="INTEGRASE CATALYTIC DOMAIN-CONTAINING PROTEIN"/>
    <property type="match status" value="1"/>
</dbReference>
<reference evidence="2" key="1">
    <citation type="submission" date="2020-08" db="EMBL/GenBank/DDBJ databases">
        <title>Multicomponent nature underlies the extraordinary mechanical properties of spider dragline silk.</title>
        <authorList>
            <person name="Kono N."/>
            <person name="Nakamura H."/>
            <person name="Mori M."/>
            <person name="Yoshida Y."/>
            <person name="Ohtoshi R."/>
            <person name="Malay A.D."/>
            <person name="Moran D.A.P."/>
            <person name="Tomita M."/>
            <person name="Numata K."/>
            <person name="Arakawa K."/>
        </authorList>
    </citation>
    <scope>NUCLEOTIDE SEQUENCE</scope>
</reference>
<keyword evidence="3" id="KW-1185">Reference proteome</keyword>